<feature type="region of interest" description="Disordered" evidence="1">
    <location>
        <begin position="174"/>
        <end position="219"/>
    </location>
</feature>
<keyword evidence="2" id="KW-1133">Transmembrane helix</keyword>
<organism evidence="3">
    <name type="scientific">Cladocopium goreaui</name>
    <dbReference type="NCBI Taxonomy" id="2562237"/>
    <lineage>
        <taxon>Eukaryota</taxon>
        <taxon>Sar</taxon>
        <taxon>Alveolata</taxon>
        <taxon>Dinophyceae</taxon>
        <taxon>Suessiales</taxon>
        <taxon>Symbiodiniaceae</taxon>
        <taxon>Cladocopium</taxon>
    </lineage>
</organism>
<dbReference type="EMBL" id="CAMXCT010002223">
    <property type="protein sequence ID" value="CAI3996600.1"/>
    <property type="molecule type" value="Genomic_DNA"/>
</dbReference>
<dbReference type="EMBL" id="CAMXCT030002223">
    <property type="protein sequence ID" value="CAL4783912.1"/>
    <property type="molecule type" value="Genomic_DNA"/>
</dbReference>
<gene>
    <name evidence="3" type="ORF">C1SCF055_LOCUS23063</name>
</gene>
<feature type="transmembrane region" description="Helical" evidence="2">
    <location>
        <begin position="48"/>
        <end position="65"/>
    </location>
</feature>
<dbReference type="Proteomes" id="UP001152797">
    <property type="component" value="Unassembled WGS sequence"/>
</dbReference>
<evidence type="ECO:0000256" key="1">
    <source>
        <dbReference type="SAM" id="MobiDB-lite"/>
    </source>
</evidence>
<comment type="caution">
    <text evidence="3">The sequence shown here is derived from an EMBL/GenBank/DDBJ whole genome shotgun (WGS) entry which is preliminary data.</text>
</comment>
<proteinExistence type="predicted"/>
<dbReference type="EMBL" id="CAMXCT020002223">
    <property type="protein sequence ID" value="CAL1149975.1"/>
    <property type="molecule type" value="Genomic_DNA"/>
</dbReference>
<evidence type="ECO:0000313" key="3">
    <source>
        <dbReference type="EMBL" id="CAI3996600.1"/>
    </source>
</evidence>
<feature type="transmembrane region" description="Helical" evidence="2">
    <location>
        <begin position="71"/>
        <end position="95"/>
    </location>
</feature>
<protein>
    <submittedName>
        <fullName evidence="3">Uncharacterized protein</fullName>
    </submittedName>
</protein>
<feature type="transmembrane region" description="Helical" evidence="2">
    <location>
        <begin position="141"/>
        <end position="161"/>
    </location>
</feature>
<feature type="transmembrane region" description="Helical" evidence="2">
    <location>
        <begin position="25"/>
        <end position="43"/>
    </location>
</feature>
<evidence type="ECO:0000256" key="2">
    <source>
        <dbReference type="SAM" id="Phobius"/>
    </source>
</evidence>
<reference evidence="4 5" key="2">
    <citation type="submission" date="2024-05" db="EMBL/GenBank/DDBJ databases">
        <authorList>
            <person name="Chen Y."/>
            <person name="Shah S."/>
            <person name="Dougan E. K."/>
            <person name="Thang M."/>
            <person name="Chan C."/>
        </authorList>
    </citation>
    <scope>NUCLEOTIDE SEQUENCE [LARGE SCALE GENOMIC DNA]</scope>
</reference>
<keyword evidence="2" id="KW-0472">Membrane</keyword>
<evidence type="ECO:0000313" key="5">
    <source>
        <dbReference type="Proteomes" id="UP001152797"/>
    </source>
</evidence>
<keyword evidence="2" id="KW-0812">Transmembrane</keyword>
<accession>A0A9P1CRY7</accession>
<sequence>MVFPAVGASPQDAPPPAVVKEFHSYFWWMIFVMLLSMAVLQVMTGDGFGMFFTIILSIIVYYMVADGCANMSLYCLLVFGLISGFEALFGLLTLFSVLGGRSSTSTLVKSRDKENIVYETQVSVHPFFDSRQGTKYNIQSGLLVALPIVMLLSAVMSWWSFKAYPSNLFGDGDEEEPLYAPGPTGTFGAPRQRPQAQSTPPRTFQGPRIFEGQGQRLGQ</sequence>
<dbReference type="OrthoDB" id="442556at2759"/>
<evidence type="ECO:0000313" key="4">
    <source>
        <dbReference type="EMBL" id="CAL4783912.1"/>
    </source>
</evidence>
<dbReference type="AlphaFoldDB" id="A0A9P1CRY7"/>
<name>A0A9P1CRY7_9DINO</name>
<keyword evidence="5" id="KW-1185">Reference proteome</keyword>
<reference evidence="3" key="1">
    <citation type="submission" date="2022-10" db="EMBL/GenBank/DDBJ databases">
        <authorList>
            <person name="Chen Y."/>
            <person name="Dougan E. K."/>
            <person name="Chan C."/>
            <person name="Rhodes N."/>
            <person name="Thang M."/>
        </authorList>
    </citation>
    <scope>NUCLEOTIDE SEQUENCE</scope>
</reference>